<comment type="caution">
    <text evidence="1">The sequence shown here is derived from an EMBL/GenBank/DDBJ whole genome shotgun (WGS) entry which is preliminary data.</text>
</comment>
<sequence>AAKDSWKTLRTDAVTLKEGIKELKVEPVTPQK</sequence>
<dbReference type="AlphaFoldDB" id="A0AAJ2DN25"/>
<accession>A0AAJ2DN25</accession>
<organism evidence="1 2">
    <name type="scientific">Bacillus pseudomycoides</name>
    <dbReference type="NCBI Taxonomy" id="64104"/>
    <lineage>
        <taxon>Bacteria</taxon>
        <taxon>Bacillati</taxon>
        <taxon>Bacillota</taxon>
        <taxon>Bacilli</taxon>
        <taxon>Bacillales</taxon>
        <taxon>Bacillaceae</taxon>
        <taxon>Bacillus</taxon>
        <taxon>Bacillus cereus group</taxon>
    </lineage>
</organism>
<dbReference type="EMBL" id="VLYX01000104">
    <property type="protein sequence ID" value="MDR4329755.1"/>
    <property type="molecule type" value="Genomic_DNA"/>
</dbReference>
<feature type="non-terminal residue" evidence="1">
    <location>
        <position position="1"/>
    </location>
</feature>
<evidence type="ECO:0000313" key="2">
    <source>
        <dbReference type="Proteomes" id="UP001248134"/>
    </source>
</evidence>
<gene>
    <name evidence="1" type="ORF">FOS08_29370</name>
</gene>
<evidence type="ECO:0000313" key="1">
    <source>
        <dbReference type="EMBL" id="MDR4329755.1"/>
    </source>
</evidence>
<proteinExistence type="predicted"/>
<protein>
    <submittedName>
        <fullName evidence="1">Hemolysin BL-binding component</fullName>
    </submittedName>
</protein>
<reference evidence="1" key="1">
    <citation type="submission" date="2019-07" db="EMBL/GenBank/DDBJ databases">
        <title>Phylogenomic Reclassification of ATCC Bacillus Strains and Various Taxa within the Genus Bacillus.</title>
        <authorList>
            <person name="Riojas M.A."/>
            <person name="Frank A.M."/>
            <person name="Fenn S.L."/>
            <person name="King S.P."/>
            <person name="Brower S.M."/>
            <person name="Hazbon M.H."/>
        </authorList>
    </citation>
    <scope>NUCLEOTIDE SEQUENCE</scope>
    <source>
        <strain evidence="1">NR-12239</strain>
    </source>
</reference>
<dbReference type="Proteomes" id="UP001248134">
    <property type="component" value="Unassembled WGS sequence"/>
</dbReference>
<name>A0AAJ2DN25_9BACI</name>